<protein>
    <submittedName>
        <fullName evidence="1">DNA topoisomerase I alpha</fullName>
    </submittedName>
</protein>
<sequence length="130" mass="14846">MGSFQKAKFKTSRLVWEVNTSTKAKQMKELITLPEISRRLEGSCLKNRRWSQEQGEIEWRAWVTLAQGWTKIVCLLNSEDFVHKLNDEYVFPSSICNVASDVASWTRTTLNISWGVSVGGSSRSMHEFAS</sequence>
<dbReference type="EMBL" id="BKCP01005183">
    <property type="protein sequence ID" value="GER36528.1"/>
    <property type="molecule type" value="Genomic_DNA"/>
</dbReference>
<organism evidence="1 2">
    <name type="scientific">Striga asiatica</name>
    <name type="common">Asiatic witchweed</name>
    <name type="synonym">Buchnera asiatica</name>
    <dbReference type="NCBI Taxonomy" id="4170"/>
    <lineage>
        <taxon>Eukaryota</taxon>
        <taxon>Viridiplantae</taxon>
        <taxon>Streptophyta</taxon>
        <taxon>Embryophyta</taxon>
        <taxon>Tracheophyta</taxon>
        <taxon>Spermatophyta</taxon>
        <taxon>Magnoliopsida</taxon>
        <taxon>eudicotyledons</taxon>
        <taxon>Gunneridae</taxon>
        <taxon>Pentapetalae</taxon>
        <taxon>asterids</taxon>
        <taxon>lamiids</taxon>
        <taxon>Lamiales</taxon>
        <taxon>Orobanchaceae</taxon>
        <taxon>Buchnereae</taxon>
        <taxon>Striga</taxon>
    </lineage>
</organism>
<accession>A0A5A7PV15</accession>
<name>A0A5A7PV15_STRAF</name>
<reference evidence="2" key="1">
    <citation type="journal article" date="2019" name="Curr. Biol.">
        <title>Genome Sequence of Striga asiatica Provides Insight into the Evolution of Plant Parasitism.</title>
        <authorList>
            <person name="Yoshida S."/>
            <person name="Kim S."/>
            <person name="Wafula E.K."/>
            <person name="Tanskanen J."/>
            <person name="Kim Y.M."/>
            <person name="Honaas L."/>
            <person name="Yang Z."/>
            <person name="Spallek T."/>
            <person name="Conn C.E."/>
            <person name="Ichihashi Y."/>
            <person name="Cheong K."/>
            <person name="Cui S."/>
            <person name="Der J.P."/>
            <person name="Gundlach H."/>
            <person name="Jiao Y."/>
            <person name="Hori C."/>
            <person name="Ishida J.K."/>
            <person name="Kasahara H."/>
            <person name="Kiba T."/>
            <person name="Kim M.S."/>
            <person name="Koo N."/>
            <person name="Laohavisit A."/>
            <person name="Lee Y.H."/>
            <person name="Lumba S."/>
            <person name="McCourt P."/>
            <person name="Mortimer J.C."/>
            <person name="Mutuku J.M."/>
            <person name="Nomura T."/>
            <person name="Sasaki-Sekimoto Y."/>
            <person name="Seto Y."/>
            <person name="Wang Y."/>
            <person name="Wakatake T."/>
            <person name="Sakakibara H."/>
            <person name="Demura T."/>
            <person name="Yamaguchi S."/>
            <person name="Yoneyama K."/>
            <person name="Manabe R.I."/>
            <person name="Nelson D.C."/>
            <person name="Schulman A.H."/>
            <person name="Timko M.P."/>
            <person name="dePamphilis C.W."/>
            <person name="Choi D."/>
            <person name="Shirasu K."/>
        </authorList>
    </citation>
    <scope>NUCLEOTIDE SEQUENCE [LARGE SCALE GENOMIC DNA]</scope>
    <source>
        <strain evidence="2">cv. UVA1</strain>
    </source>
</reference>
<dbReference type="Proteomes" id="UP000325081">
    <property type="component" value="Unassembled WGS sequence"/>
</dbReference>
<proteinExistence type="predicted"/>
<dbReference type="GO" id="GO:0016853">
    <property type="term" value="F:isomerase activity"/>
    <property type="evidence" value="ECO:0007669"/>
    <property type="project" value="UniProtKB-KW"/>
</dbReference>
<keyword evidence="2" id="KW-1185">Reference proteome</keyword>
<evidence type="ECO:0000313" key="1">
    <source>
        <dbReference type="EMBL" id="GER36528.1"/>
    </source>
</evidence>
<comment type="caution">
    <text evidence="1">The sequence shown here is derived from an EMBL/GenBank/DDBJ whole genome shotgun (WGS) entry which is preliminary data.</text>
</comment>
<keyword evidence="1" id="KW-0413">Isomerase</keyword>
<evidence type="ECO:0000313" key="2">
    <source>
        <dbReference type="Proteomes" id="UP000325081"/>
    </source>
</evidence>
<dbReference type="AlphaFoldDB" id="A0A5A7PV15"/>
<gene>
    <name evidence="1" type="ORF">STAS_12865</name>
</gene>